<comment type="catalytic activity">
    <reaction evidence="6">
        <text>a 2'-deoxyadenosine in DNA + S-adenosyl-L-methionine = an N(6)-methyl-2'-deoxyadenosine in DNA + S-adenosyl-L-homocysteine + H(+)</text>
        <dbReference type="Rhea" id="RHEA:15197"/>
        <dbReference type="Rhea" id="RHEA-COMP:12418"/>
        <dbReference type="Rhea" id="RHEA-COMP:12419"/>
        <dbReference type="ChEBI" id="CHEBI:15378"/>
        <dbReference type="ChEBI" id="CHEBI:57856"/>
        <dbReference type="ChEBI" id="CHEBI:59789"/>
        <dbReference type="ChEBI" id="CHEBI:90615"/>
        <dbReference type="ChEBI" id="CHEBI:90616"/>
        <dbReference type="EC" id="2.1.1.72"/>
    </reaction>
</comment>
<name>A0A2K8L006_MARES</name>
<evidence type="ECO:0000256" key="5">
    <source>
        <dbReference type="ARBA" id="ARBA00022691"/>
    </source>
</evidence>
<dbReference type="PRINTS" id="PR00506">
    <property type="entry name" value="D21N6MTFRASE"/>
</dbReference>
<evidence type="ECO:0000256" key="4">
    <source>
        <dbReference type="ARBA" id="ARBA00022679"/>
    </source>
</evidence>
<dbReference type="REBASE" id="225387">
    <property type="entry name" value="M.MaeCP5II"/>
</dbReference>
<dbReference type="InterPro" id="IPR002052">
    <property type="entry name" value="DNA_methylase_N6_adenine_CS"/>
</dbReference>
<dbReference type="KEGG" id="maes:Ga0123461_0705"/>
<dbReference type="GO" id="GO:0008170">
    <property type="term" value="F:N-methyltransferase activity"/>
    <property type="evidence" value="ECO:0007669"/>
    <property type="project" value="InterPro"/>
</dbReference>
<evidence type="ECO:0000256" key="3">
    <source>
        <dbReference type="ARBA" id="ARBA00022603"/>
    </source>
</evidence>
<dbReference type="InterPro" id="IPR002295">
    <property type="entry name" value="N4/N6-MTase_EcoPI_Mod-like"/>
</dbReference>
<keyword evidence="3 8" id="KW-0489">Methyltransferase</keyword>
<dbReference type="PIRSF" id="PIRSF015855">
    <property type="entry name" value="TypeIII_Mtase_mKpnI"/>
    <property type="match status" value="1"/>
</dbReference>
<evidence type="ECO:0000256" key="6">
    <source>
        <dbReference type="ARBA" id="ARBA00047942"/>
    </source>
</evidence>
<keyword evidence="4 8" id="KW-0808">Transferase</keyword>
<keyword evidence="9" id="KW-1185">Reference proteome</keyword>
<evidence type="ECO:0000313" key="8">
    <source>
        <dbReference type="EMBL" id="ATX79131.1"/>
    </source>
</evidence>
<evidence type="ECO:0000313" key="9">
    <source>
        <dbReference type="Proteomes" id="UP000231701"/>
    </source>
</evidence>
<dbReference type="AlphaFoldDB" id="A0A2K8L006"/>
<evidence type="ECO:0000256" key="2">
    <source>
        <dbReference type="ARBA" id="ARBA00011900"/>
    </source>
</evidence>
<sequence length="696" mass="79370">MSNKIEVNKRNYEMEKMKMHSPDMTQDNIDRIRDLFPGCVTEARDESGQVKLAVDFDQLKQELSDSIVEGPQERYHLNWPGKREALLTANAPIAKTLRPCPEESVDFDSTKNLFIEGDNLDALKLLQEAYLSQVKMIYIDPPYNTGNDFIYDDDFAENTEGFLKRSNQKDEEGNRLVANKESNGRFHSDWMSMMYSRLKLARNCLREDGVIFISIDDAEFANLKELCGEVFGENNFIASLIWEKGRKNDAKLVSVGHEYILVFAKNKAFFQERKIKWREAKAGAKEILDEYLKLRKDFGSDNEAVEKGIRDFYASLPKKHPSKKHSRYNKVDDKGVWRDDNMSWPGGDGPTYDVIHPETNVPCTVPEGGWRYSTIEKMNEMIRLGKVVFRKDHIEPPIRKTYLVEVDEGQECSGMDEEESDDLPIQVAGSYFYRSALQASNELNQLFGAKVFNNPKDKEVLARWIEYIGTSDGDIVMDFFAGSGTTGHAVLELNAKENKAIRYVLVQLPEVINPKAKGAKSAVAFLEKLNRSCVVSELTKERLRRAGKKILEGEYHDAWNKDVGFRVLKIDSSNMADVYYTPDVIAQGDLLTRVDNIKHGRTPEDLLFQVLLDWGVDLSLPIRRETIQGKSVFFVDENALIACFDQGVSEELVKDLAKYKPLRVVFRDNGFASDAVKINVEQIFRQMSPGTEVKAI</sequence>
<dbReference type="Gene3D" id="3.40.50.150">
    <property type="entry name" value="Vaccinia Virus protein VP39"/>
    <property type="match status" value="1"/>
</dbReference>
<dbReference type="InterPro" id="IPR029063">
    <property type="entry name" value="SAM-dependent_MTases_sf"/>
</dbReference>
<keyword evidence="5" id="KW-0949">S-adenosyl-L-methionine</keyword>
<dbReference type="GO" id="GO:0032259">
    <property type="term" value="P:methylation"/>
    <property type="evidence" value="ECO:0007669"/>
    <property type="project" value="UniProtKB-KW"/>
</dbReference>
<evidence type="ECO:0000256" key="1">
    <source>
        <dbReference type="ARBA" id="ARBA00006594"/>
    </source>
</evidence>
<gene>
    <name evidence="8" type="ORF">Ga0123461_0705</name>
</gene>
<evidence type="ECO:0000259" key="7">
    <source>
        <dbReference type="Pfam" id="PF01555"/>
    </source>
</evidence>
<dbReference type="SUPFAM" id="SSF53335">
    <property type="entry name" value="S-adenosyl-L-methionine-dependent methyltransferases"/>
    <property type="match status" value="1"/>
</dbReference>
<protein>
    <recommendedName>
        <fullName evidence="2">site-specific DNA-methyltransferase (adenine-specific)</fullName>
        <ecNumber evidence="2">2.1.1.72</ecNumber>
    </recommendedName>
</protein>
<dbReference type="InterPro" id="IPR002941">
    <property type="entry name" value="DNA_methylase_N4/N6"/>
</dbReference>
<organism evidence="8 9">
    <name type="scientific">Mariprofundus aestuarium</name>
    <dbReference type="NCBI Taxonomy" id="1921086"/>
    <lineage>
        <taxon>Bacteria</taxon>
        <taxon>Pseudomonadati</taxon>
        <taxon>Pseudomonadota</taxon>
        <taxon>Candidatius Mariprofundia</taxon>
        <taxon>Mariprofundales</taxon>
        <taxon>Mariprofundaceae</taxon>
        <taxon>Mariprofundus</taxon>
    </lineage>
</organism>
<dbReference type="EMBL" id="CP018799">
    <property type="protein sequence ID" value="ATX79131.1"/>
    <property type="molecule type" value="Genomic_DNA"/>
</dbReference>
<comment type="similarity">
    <text evidence="1">Belongs to the N(4)/N(6)-methyltransferase family.</text>
</comment>
<proteinExistence type="inferred from homology"/>
<dbReference type="EC" id="2.1.1.72" evidence="2"/>
<reference evidence="8 9" key="1">
    <citation type="submission" date="2016-12" db="EMBL/GenBank/DDBJ databases">
        <title>Isolation and genomic insights into novel planktonic Zetaproteobacteria from stratified waters of the Chesapeake Bay.</title>
        <authorList>
            <person name="McAllister S.M."/>
            <person name="Kato S."/>
            <person name="Chan C.S."/>
            <person name="Chiu B.K."/>
            <person name="Field E.K."/>
        </authorList>
    </citation>
    <scope>NUCLEOTIDE SEQUENCE [LARGE SCALE GENOMIC DNA]</scope>
    <source>
        <strain evidence="8 9">CP-5</strain>
    </source>
</reference>
<dbReference type="GO" id="GO:0009007">
    <property type="term" value="F:site-specific DNA-methyltransferase (adenine-specific) activity"/>
    <property type="evidence" value="ECO:0007669"/>
    <property type="project" value="UniProtKB-EC"/>
</dbReference>
<feature type="domain" description="DNA methylase N-4/N-6" evidence="7">
    <location>
        <begin position="134"/>
        <end position="496"/>
    </location>
</feature>
<dbReference type="Pfam" id="PF01555">
    <property type="entry name" value="N6_N4_Mtase"/>
    <property type="match status" value="1"/>
</dbReference>
<dbReference type="GO" id="GO:0003677">
    <property type="term" value="F:DNA binding"/>
    <property type="evidence" value="ECO:0007669"/>
    <property type="project" value="InterPro"/>
</dbReference>
<dbReference type="RefSeq" id="WP_198507110.1">
    <property type="nucleotide sequence ID" value="NZ_CP018799.1"/>
</dbReference>
<accession>A0A2K8L006</accession>
<dbReference type="PROSITE" id="PS00092">
    <property type="entry name" value="N6_MTASE"/>
    <property type="match status" value="1"/>
</dbReference>
<dbReference type="Proteomes" id="UP000231701">
    <property type="component" value="Chromosome"/>
</dbReference>